<protein>
    <submittedName>
        <fullName evidence="1">Uncharacterized protein DUF2188</fullName>
    </submittedName>
</protein>
<organism evidence="1 2">
    <name type="scientific">Cupriavidus gilardii J11</name>
    <dbReference type="NCBI Taxonomy" id="936133"/>
    <lineage>
        <taxon>Bacteria</taxon>
        <taxon>Pseudomonadati</taxon>
        <taxon>Pseudomonadota</taxon>
        <taxon>Betaproteobacteria</taxon>
        <taxon>Burkholderiales</taxon>
        <taxon>Burkholderiaceae</taxon>
        <taxon>Cupriavidus</taxon>
    </lineage>
</organism>
<gene>
    <name evidence="1" type="ORF">L602_000500000320</name>
</gene>
<keyword evidence="2" id="KW-1185">Reference proteome</keyword>
<name>A0A562B5G1_9BURK</name>
<evidence type="ECO:0000313" key="1">
    <source>
        <dbReference type="EMBL" id="TWG80386.1"/>
    </source>
</evidence>
<dbReference type="InterPro" id="IPR018691">
    <property type="entry name" value="DUF2188"/>
</dbReference>
<comment type="caution">
    <text evidence="1">The sequence shown here is derived from an EMBL/GenBank/DDBJ whole genome shotgun (WGS) entry which is preliminary data.</text>
</comment>
<dbReference type="AlphaFoldDB" id="A0A562B5G1"/>
<dbReference type="EMBL" id="VLJN01000045">
    <property type="protein sequence ID" value="TWG80386.1"/>
    <property type="molecule type" value="Genomic_DNA"/>
</dbReference>
<proteinExistence type="predicted"/>
<dbReference type="Proteomes" id="UP000318141">
    <property type="component" value="Unassembled WGS sequence"/>
</dbReference>
<dbReference type="Pfam" id="PF09954">
    <property type="entry name" value="DUF2188"/>
    <property type="match status" value="1"/>
</dbReference>
<accession>A0A562B5G1</accession>
<evidence type="ECO:0000313" key="2">
    <source>
        <dbReference type="Proteomes" id="UP000318141"/>
    </source>
</evidence>
<reference evidence="1 2" key="1">
    <citation type="submission" date="2019-07" db="EMBL/GenBank/DDBJ databases">
        <title>Genome sequencing of lignin-degrading bacterial isolates.</title>
        <authorList>
            <person name="Gladden J."/>
        </authorList>
    </citation>
    <scope>NUCLEOTIDE SEQUENCE [LARGE SCALE GENOMIC DNA]</scope>
    <source>
        <strain evidence="1 2">J11</strain>
    </source>
</reference>
<sequence length="64" mass="6900">MAAGNLHVVPAEGNGWAVEVEGPDRFSIRYDSQDEAIRAASETARQSNVEMFVHAADDPGKTAR</sequence>
<dbReference type="OrthoDB" id="8858565at2"/>